<dbReference type="PANTHER" id="PTHR43248:SF29">
    <property type="entry name" value="TRIPEPTIDYL AMINOPEPTIDASE"/>
    <property type="match status" value="1"/>
</dbReference>
<proteinExistence type="inferred from homology"/>
<dbReference type="RefSeq" id="WP_345388424.1">
    <property type="nucleotide sequence ID" value="NZ_BAABHG010000003.1"/>
</dbReference>
<gene>
    <name evidence="7" type="ORF">ACFSYJ_01585</name>
</gene>
<evidence type="ECO:0000256" key="3">
    <source>
        <dbReference type="ARBA" id="ARBA00022801"/>
    </source>
</evidence>
<reference evidence="8" key="1">
    <citation type="journal article" date="2019" name="Int. J. Syst. Evol. Microbiol.">
        <title>The Global Catalogue of Microorganisms (GCM) 10K type strain sequencing project: providing services to taxonomists for standard genome sequencing and annotation.</title>
        <authorList>
            <consortium name="The Broad Institute Genomics Platform"/>
            <consortium name="The Broad Institute Genome Sequencing Center for Infectious Disease"/>
            <person name="Wu L."/>
            <person name="Ma J."/>
        </authorList>
    </citation>
    <scope>NUCLEOTIDE SEQUENCE [LARGE SCALE GENOMIC DNA]</scope>
    <source>
        <strain evidence="8">CGMCC 4.7643</strain>
    </source>
</reference>
<evidence type="ECO:0000256" key="1">
    <source>
        <dbReference type="ARBA" id="ARBA00010088"/>
    </source>
</evidence>
<evidence type="ECO:0000313" key="8">
    <source>
        <dbReference type="Proteomes" id="UP001597419"/>
    </source>
</evidence>
<evidence type="ECO:0000256" key="2">
    <source>
        <dbReference type="ARBA" id="ARBA00022729"/>
    </source>
</evidence>
<dbReference type="Gene3D" id="3.40.50.1820">
    <property type="entry name" value="alpha/beta hydrolase"/>
    <property type="match status" value="1"/>
</dbReference>
<feature type="domain" description="Peptidase S33 tripeptidyl aminopeptidase-like C-terminal" evidence="6">
    <location>
        <begin position="382"/>
        <end position="479"/>
    </location>
</feature>
<evidence type="ECO:0000259" key="5">
    <source>
        <dbReference type="Pfam" id="PF00561"/>
    </source>
</evidence>
<evidence type="ECO:0000259" key="6">
    <source>
        <dbReference type="Pfam" id="PF08386"/>
    </source>
</evidence>
<feature type="signal peptide" evidence="4">
    <location>
        <begin position="1"/>
        <end position="26"/>
    </location>
</feature>
<feature type="domain" description="AB hydrolase-1" evidence="5">
    <location>
        <begin position="83"/>
        <end position="262"/>
    </location>
</feature>
<dbReference type="SUPFAM" id="SSF53474">
    <property type="entry name" value="alpha/beta-Hydrolases"/>
    <property type="match status" value="1"/>
</dbReference>
<accession>A0ABW5G703</accession>
<comment type="similarity">
    <text evidence="1">Belongs to the peptidase S33 family.</text>
</comment>
<sequence length="486" mass="50923">MTVRAVCLAVVAGVAATALGTAPVAAAPIAASGIKWSECAPELGAPRGTGCAPLEVPLDYDRPSGRKITLTLSAAGSLDAPNILVVNPGGPGESGIGTAKLVQSSLPPQLIDKYLVVSFDPRGVGASAPVNCGDTAGLFPRPMPPNRPVNEAGEQQRVDIARKVADACARHAGDLLPHITTQNAARDMDRIRIALGKDKLDYLGYSYGTRLGATYATLFPATTGKMVLDSVVDPTLGGYEAGFQQDPALQRRAEQFFAWAAAHDDRYHFGASGEEVGRVWGTVRDALTAHPIENKVGGAELDDMLASAMYVDTSWPTLADAVARYRGGDPSGILNAAKQLAMDPVNGAQLAYNCVDDNWPSDWKTWHEDTARADRKAPLFAWLNTWYSAACAFWKAPAAPPVKIGAGKTPPVLLVQAKDDAATPVEGARRMQQALRGSRLVLAGGGNHGQFLFGGNACVDKPVADYLLTGTLPGADVGCPAVPPPT</sequence>
<keyword evidence="2 4" id="KW-0732">Signal</keyword>
<evidence type="ECO:0000313" key="7">
    <source>
        <dbReference type="EMBL" id="MFD2457267.1"/>
    </source>
</evidence>
<dbReference type="InterPro" id="IPR051601">
    <property type="entry name" value="Serine_prot/Carboxylest_S33"/>
</dbReference>
<dbReference type="InterPro" id="IPR000073">
    <property type="entry name" value="AB_hydrolase_1"/>
</dbReference>
<dbReference type="Proteomes" id="UP001597419">
    <property type="component" value="Unassembled WGS sequence"/>
</dbReference>
<evidence type="ECO:0000256" key="4">
    <source>
        <dbReference type="SAM" id="SignalP"/>
    </source>
</evidence>
<dbReference type="Pfam" id="PF00561">
    <property type="entry name" value="Abhydrolase_1"/>
    <property type="match status" value="1"/>
</dbReference>
<dbReference type="InterPro" id="IPR029058">
    <property type="entry name" value="AB_hydrolase_fold"/>
</dbReference>
<feature type="chain" id="PRO_5045419373" evidence="4">
    <location>
        <begin position="27"/>
        <end position="486"/>
    </location>
</feature>
<organism evidence="7 8">
    <name type="scientific">Amycolatopsis samaneae</name>
    <dbReference type="NCBI Taxonomy" id="664691"/>
    <lineage>
        <taxon>Bacteria</taxon>
        <taxon>Bacillati</taxon>
        <taxon>Actinomycetota</taxon>
        <taxon>Actinomycetes</taxon>
        <taxon>Pseudonocardiales</taxon>
        <taxon>Pseudonocardiaceae</taxon>
        <taxon>Amycolatopsis</taxon>
    </lineage>
</organism>
<dbReference type="InterPro" id="IPR013595">
    <property type="entry name" value="Pept_S33_TAP-like_C"/>
</dbReference>
<keyword evidence="8" id="KW-1185">Reference proteome</keyword>
<dbReference type="GO" id="GO:0016787">
    <property type="term" value="F:hydrolase activity"/>
    <property type="evidence" value="ECO:0007669"/>
    <property type="project" value="UniProtKB-KW"/>
</dbReference>
<protein>
    <submittedName>
        <fullName evidence="7">Alpha/beta hydrolase</fullName>
    </submittedName>
</protein>
<dbReference type="EMBL" id="JBHUKU010000002">
    <property type="protein sequence ID" value="MFD2457267.1"/>
    <property type="molecule type" value="Genomic_DNA"/>
</dbReference>
<comment type="caution">
    <text evidence="7">The sequence shown here is derived from an EMBL/GenBank/DDBJ whole genome shotgun (WGS) entry which is preliminary data.</text>
</comment>
<name>A0ABW5G703_9PSEU</name>
<dbReference type="PANTHER" id="PTHR43248">
    <property type="entry name" value="2-SUCCINYL-6-HYDROXY-2,4-CYCLOHEXADIENE-1-CARBOXYLATE SYNTHASE"/>
    <property type="match status" value="1"/>
</dbReference>
<dbReference type="Pfam" id="PF08386">
    <property type="entry name" value="Abhydrolase_4"/>
    <property type="match status" value="1"/>
</dbReference>
<keyword evidence="3 7" id="KW-0378">Hydrolase</keyword>